<keyword evidence="5" id="KW-1185">Reference proteome</keyword>
<dbReference type="Proteomes" id="UP000031516">
    <property type="component" value="Unassembled WGS sequence"/>
</dbReference>
<sequence length="298" mass="32473">MTEIPSKLVLVTKFVLRYLEEQTVSRRPFDLTWKDASNKSTAVDVAVDAAMANKAFKKELDKVEVVGLEMASSDKCMLSICSEDESLVQGIFPYSSLLDSAAPLSFPMKESDANELYTEKVFDAFTSKFKFPPLHGNHTLSKGDSLMPSADDSQTKNHDNIFKERVEQMVSNRPSNDPPIPGFEDEYEVQTGPGIPSSGEFGVPGLGVPLGGYGDNDLYPNGMRFPQDFDPLGRGHNNNQQGGMIYDPFRGPGPSPNPLSKNGNPDRNSSSQGPPFPGVKYDDPFGRLNHQGGGGGFI</sequence>
<evidence type="ECO:0000256" key="1">
    <source>
        <dbReference type="ARBA" id="ARBA00006405"/>
    </source>
</evidence>
<feature type="region of interest" description="Disordered" evidence="2">
    <location>
        <begin position="226"/>
        <end position="298"/>
    </location>
</feature>
<reference evidence="4 5" key="1">
    <citation type="submission" date="2014-03" db="EMBL/GenBank/DDBJ databases">
        <title>The genome of Kluyveromyces dobzhanskii.</title>
        <authorList>
            <person name="Nystedt B."/>
            <person name="Astrom S."/>
        </authorList>
    </citation>
    <scope>NUCLEOTIDE SEQUENCE [LARGE SCALE GENOMIC DNA]</scope>
    <source>
        <strain evidence="4 5">CBS 2104</strain>
    </source>
</reference>
<comment type="similarity">
    <text evidence="1">Belongs to the proteasome inhibitor PI31 family.</text>
</comment>
<gene>
    <name evidence="4" type="ORF">KLDO_g4779</name>
</gene>
<dbReference type="Pfam" id="PF08577">
    <property type="entry name" value="PI31_Prot_C"/>
    <property type="match status" value="1"/>
</dbReference>
<evidence type="ECO:0000313" key="5">
    <source>
        <dbReference type="Proteomes" id="UP000031516"/>
    </source>
</evidence>
<dbReference type="EMBL" id="CCBQ010000047">
    <property type="protein sequence ID" value="CDO96581.1"/>
    <property type="molecule type" value="Genomic_DNA"/>
</dbReference>
<evidence type="ECO:0000259" key="3">
    <source>
        <dbReference type="Pfam" id="PF08577"/>
    </source>
</evidence>
<dbReference type="AlphaFoldDB" id="A0A0A8LCC2"/>
<name>A0A0A8LCC2_9SACH</name>
<comment type="caution">
    <text evidence="4">The sequence shown here is derived from an EMBL/GenBank/DDBJ whole genome shotgun (WGS) entry which is preliminary data.</text>
</comment>
<dbReference type="OrthoDB" id="68090at2759"/>
<organism evidence="4 5">
    <name type="scientific">Kluyveromyces dobzhanskii CBS 2104</name>
    <dbReference type="NCBI Taxonomy" id="1427455"/>
    <lineage>
        <taxon>Eukaryota</taxon>
        <taxon>Fungi</taxon>
        <taxon>Dikarya</taxon>
        <taxon>Ascomycota</taxon>
        <taxon>Saccharomycotina</taxon>
        <taxon>Saccharomycetes</taxon>
        <taxon>Saccharomycetales</taxon>
        <taxon>Saccharomycetaceae</taxon>
        <taxon>Kluyveromyces</taxon>
    </lineage>
</organism>
<protein>
    <submittedName>
        <fullName evidence="4">WGS project CCBQ000000000 data, contig 00058</fullName>
    </submittedName>
</protein>
<evidence type="ECO:0000256" key="2">
    <source>
        <dbReference type="SAM" id="MobiDB-lite"/>
    </source>
</evidence>
<dbReference type="InterPro" id="IPR013886">
    <property type="entry name" value="PI31_Prot_C"/>
</dbReference>
<accession>A0A0A8LCC2</accession>
<feature type="compositionally biased region" description="Polar residues" evidence="2">
    <location>
        <begin position="258"/>
        <end position="273"/>
    </location>
</feature>
<evidence type="ECO:0000313" key="4">
    <source>
        <dbReference type="EMBL" id="CDO96581.1"/>
    </source>
</evidence>
<proteinExistence type="inferred from homology"/>
<feature type="domain" description="PI31 proteasome regulator C-terminal" evidence="3">
    <location>
        <begin position="213"/>
        <end position="287"/>
    </location>
</feature>